<accession>A0A510DZB9</accession>
<reference evidence="1 3" key="2">
    <citation type="journal article" date="2020" name="Int. J. Syst. Evol. Microbiol.">
        <title>Sulfuracidifex tepidarius gen. nov., sp. nov. and transfer of Sulfolobus metallicus Huber and Stetter 1992 to the genus Sulfuracidifex as Sulfuracidifex metallicus comb. nov.</title>
        <authorList>
            <person name="Itoh T."/>
            <person name="Miura T."/>
            <person name="Sakai H.D."/>
            <person name="Kato S."/>
            <person name="Ohkuma M."/>
            <person name="Takashina T."/>
        </authorList>
    </citation>
    <scope>NUCLEOTIDE SEQUENCE [LARGE SCALE GENOMIC DNA]</scope>
    <source>
        <strain evidence="1 3">IC-006</strain>
        <strain evidence="2">IC-007</strain>
    </source>
</reference>
<dbReference type="GeneID" id="69103425"/>
<keyword evidence="3" id="KW-1185">Reference proteome</keyword>
<dbReference type="RefSeq" id="WP_232048951.1">
    <property type="nucleotide sequence ID" value="NZ_AP018929.1"/>
</dbReference>
<evidence type="ECO:0000313" key="2">
    <source>
        <dbReference type="EMBL" id="BBG25586.1"/>
    </source>
</evidence>
<protein>
    <submittedName>
        <fullName evidence="1">Uncharacterized protein</fullName>
    </submittedName>
</protein>
<dbReference type="Proteomes" id="UP000322983">
    <property type="component" value="Chromosome"/>
</dbReference>
<proteinExistence type="predicted"/>
<gene>
    <name evidence="1" type="ORF">IC006_0093</name>
    <name evidence="2" type="ORF">IC007_0091</name>
</gene>
<dbReference type="KEGG" id="step:IC006_0093"/>
<dbReference type="EMBL" id="AP018929">
    <property type="protein sequence ID" value="BBG22809.1"/>
    <property type="molecule type" value="Genomic_DNA"/>
</dbReference>
<dbReference type="STRING" id="1294262.GCA_001316085_00894"/>
<evidence type="ECO:0000313" key="1">
    <source>
        <dbReference type="EMBL" id="BBG22809.1"/>
    </source>
</evidence>
<reference evidence="4" key="1">
    <citation type="submission" date="2018-09" db="EMBL/GenBank/DDBJ databases">
        <title>Complete Genome Sequencing of Sulfolobus sp. JCM 16834.</title>
        <authorList>
            <person name="Kato S."/>
            <person name="Itoh T."/>
            <person name="Ohkuma M."/>
        </authorList>
    </citation>
    <scope>NUCLEOTIDE SEQUENCE [LARGE SCALE GENOMIC DNA]</scope>
    <source>
        <strain evidence="4">IC-007</strain>
    </source>
</reference>
<dbReference type="PANTHER" id="PTHR33295">
    <property type="entry name" value="ATPASE"/>
    <property type="match status" value="1"/>
</dbReference>
<dbReference type="PANTHER" id="PTHR33295:SF19">
    <property type="entry name" value="ARCHAEAL ATPASE"/>
    <property type="match status" value="1"/>
</dbReference>
<sequence>MINKGEVREVLSGRHISLEVLPLSFSEFLSFHGVRMGSTLDVLAKEREVKKLFLEFLKFGGYPSVVGSNLKEKILLELYNDILTRDIVQACRGQTTGKIEELSSFYISNIGNRVSFRRISRSLDMPLRMVERFTSCISDSLLLYFVSPLSPSF</sequence>
<dbReference type="Proteomes" id="UP000325030">
    <property type="component" value="Chromosome"/>
</dbReference>
<evidence type="ECO:0000313" key="4">
    <source>
        <dbReference type="Proteomes" id="UP000325030"/>
    </source>
</evidence>
<name>A0A510DRK0_9CREN</name>
<dbReference type="AlphaFoldDB" id="A0A510DRK0"/>
<organism evidence="1 3">
    <name type="scientific">Sulfuracidifex tepidarius</name>
    <dbReference type="NCBI Taxonomy" id="1294262"/>
    <lineage>
        <taxon>Archaea</taxon>
        <taxon>Thermoproteota</taxon>
        <taxon>Thermoprotei</taxon>
        <taxon>Sulfolobales</taxon>
        <taxon>Sulfolobaceae</taxon>
        <taxon>Sulfuracidifex</taxon>
    </lineage>
</organism>
<accession>A0A510DRK0</accession>
<evidence type="ECO:0000313" key="3">
    <source>
        <dbReference type="Proteomes" id="UP000322983"/>
    </source>
</evidence>
<dbReference type="EMBL" id="AP018930">
    <property type="protein sequence ID" value="BBG25586.1"/>
    <property type="molecule type" value="Genomic_DNA"/>
</dbReference>